<comment type="subcellular location">
    <subcellularLocation>
        <location evidence="1">Membrane</location>
        <topology evidence="1">Multi-pass membrane protein</topology>
    </subcellularLocation>
</comment>
<name>A0A545TZJ1_9GAMM</name>
<reference evidence="6 7" key="1">
    <citation type="submission" date="2019-06" db="EMBL/GenBank/DDBJ databases">
        <title>Whole genome sequence for Cellvibrionaceae sp. R142.</title>
        <authorList>
            <person name="Wang G."/>
        </authorList>
    </citation>
    <scope>NUCLEOTIDE SEQUENCE [LARGE SCALE GENOMIC DNA]</scope>
    <source>
        <strain evidence="6 7">R142</strain>
    </source>
</reference>
<dbReference type="GO" id="GO:0016020">
    <property type="term" value="C:membrane"/>
    <property type="evidence" value="ECO:0007669"/>
    <property type="project" value="UniProtKB-SubCell"/>
</dbReference>
<dbReference type="AlphaFoldDB" id="A0A545TZJ1"/>
<dbReference type="RefSeq" id="WP_142903647.1">
    <property type="nucleotide sequence ID" value="NZ_ML660090.1"/>
</dbReference>
<feature type="transmembrane region" description="Helical" evidence="5">
    <location>
        <begin position="255"/>
        <end position="277"/>
    </location>
</feature>
<feature type="transmembrane region" description="Helical" evidence="5">
    <location>
        <begin position="375"/>
        <end position="398"/>
    </location>
</feature>
<organism evidence="6 7">
    <name type="scientific">Exilibacterium tricleocarpae</name>
    <dbReference type="NCBI Taxonomy" id="2591008"/>
    <lineage>
        <taxon>Bacteria</taxon>
        <taxon>Pseudomonadati</taxon>
        <taxon>Pseudomonadota</taxon>
        <taxon>Gammaproteobacteria</taxon>
        <taxon>Cellvibrionales</taxon>
        <taxon>Cellvibrionaceae</taxon>
        <taxon>Exilibacterium</taxon>
    </lineage>
</organism>
<evidence type="ECO:0000313" key="6">
    <source>
        <dbReference type="EMBL" id="TQV82631.1"/>
    </source>
</evidence>
<dbReference type="Proteomes" id="UP000319732">
    <property type="component" value="Unassembled WGS sequence"/>
</dbReference>
<evidence type="ECO:0000256" key="1">
    <source>
        <dbReference type="ARBA" id="ARBA00004141"/>
    </source>
</evidence>
<feature type="transmembrane region" description="Helical" evidence="5">
    <location>
        <begin position="44"/>
        <end position="63"/>
    </location>
</feature>
<dbReference type="GO" id="GO:0046873">
    <property type="term" value="F:metal ion transmembrane transporter activity"/>
    <property type="evidence" value="ECO:0007669"/>
    <property type="project" value="InterPro"/>
</dbReference>
<evidence type="ECO:0000256" key="2">
    <source>
        <dbReference type="ARBA" id="ARBA00022692"/>
    </source>
</evidence>
<feature type="transmembrane region" description="Helical" evidence="5">
    <location>
        <begin position="297"/>
        <end position="327"/>
    </location>
</feature>
<feature type="transmembrane region" description="Helical" evidence="5">
    <location>
        <begin position="84"/>
        <end position="112"/>
    </location>
</feature>
<comment type="caution">
    <text evidence="6">The sequence shown here is derived from an EMBL/GenBank/DDBJ whole genome shotgun (WGS) entry which is preliminary data.</text>
</comment>
<evidence type="ECO:0000313" key="7">
    <source>
        <dbReference type="Proteomes" id="UP000319732"/>
    </source>
</evidence>
<feature type="transmembrane region" description="Helical" evidence="5">
    <location>
        <begin position="163"/>
        <end position="192"/>
    </location>
</feature>
<keyword evidence="7" id="KW-1185">Reference proteome</keyword>
<protein>
    <submittedName>
        <fullName evidence="6">Divalent metal cation transporter</fullName>
    </submittedName>
</protein>
<feature type="transmembrane region" description="Helical" evidence="5">
    <location>
        <begin position="348"/>
        <end position="369"/>
    </location>
</feature>
<proteinExistence type="predicted"/>
<dbReference type="OrthoDB" id="9787548at2"/>
<evidence type="ECO:0000256" key="5">
    <source>
        <dbReference type="SAM" id="Phobius"/>
    </source>
</evidence>
<feature type="transmembrane region" description="Helical" evidence="5">
    <location>
        <begin position="212"/>
        <end position="234"/>
    </location>
</feature>
<evidence type="ECO:0000256" key="4">
    <source>
        <dbReference type="ARBA" id="ARBA00023136"/>
    </source>
</evidence>
<dbReference type="EMBL" id="VHSG01000007">
    <property type="protein sequence ID" value="TQV82631.1"/>
    <property type="molecule type" value="Genomic_DNA"/>
</dbReference>
<accession>A0A545TZJ1</accession>
<keyword evidence="2 5" id="KW-0812">Transmembrane</keyword>
<sequence length="440" mass="46990">MSWLARLFSNIVGPTAVMAAGTMGAGAVASFILAGAWFGYELLWVIPLMLPVFVIGVDSASRIGSLNPRQGMFSLIRHNTHAGLAWLLLILTVPVHILIIMGQVSVITSSLLSLVGVSGAAESGAGVTSAGPMLEFGLSLLCGVAILWLFLSRGYGRMQTAMSLLMVLMFVCFLIVAIGGLSELPAILRGFVPGFPPDLPIPGSDGLRLSSSSVIAMVGSAIAPAALLGMPYLASDANSDASTLKRDFRKSWLNLGLIFGAYAIFIVIAGGFALFSLDHHARIDTVQEAGKVLTNALPASIAFAGPVIFTLGVLMAAITTMIVAAQVSSYFCLDVFNKTWRFTPDNRLYHYLLVFFILVPALLAPLWSLPALLKVILLMGVNVIVIPLVFAIVIYLVNRKSVVGQHTAEWWRNLVLTAGLILSLALAADKLPDYIDFFLR</sequence>
<feature type="transmembrane region" description="Helical" evidence="5">
    <location>
        <begin position="12"/>
        <end position="38"/>
    </location>
</feature>
<feature type="transmembrane region" description="Helical" evidence="5">
    <location>
        <begin position="410"/>
        <end position="428"/>
    </location>
</feature>
<gene>
    <name evidence="6" type="ORF">FKG94_07845</name>
</gene>
<feature type="transmembrane region" description="Helical" evidence="5">
    <location>
        <begin position="132"/>
        <end position="151"/>
    </location>
</feature>
<dbReference type="InterPro" id="IPR001046">
    <property type="entry name" value="NRAMP_fam"/>
</dbReference>
<dbReference type="Pfam" id="PF01566">
    <property type="entry name" value="Nramp"/>
    <property type="match status" value="1"/>
</dbReference>
<evidence type="ECO:0000256" key="3">
    <source>
        <dbReference type="ARBA" id="ARBA00022989"/>
    </source>
</evidence>
<keyword evidence="4 5" id="KW-0472">Membrane</keyword>
<keyword evidence="3 5" id="KW-1133">Transmembrane helix</keyword>